<sequence>MLRLQGLQEAWVVERFEGIESVCGDNRLQIDCLSTDAFLDLEPWLEQPLTLQLRQADGALRQLHGLCTEAAQLGSDGGLARYRLILEPWTALLRLRRNAVIFQDLDTRAICEQIFADYPQAVFRFDVQAELPARAITTQYRVVTRLLAEAGLAWRIEQAQGDEANARAQGMAGWLGGPWALTNGDLSVATPELAQEEAFRTDSTHVHHIHISTGTDQP</sequence>
<dbReference type="SUPFAM" id="SSF69279">
    <property type="entry name" value="Phage tail proteins"/>
    <property type="match status" value="1"/>
</dbReference>
<accession>A0A0R0B733</accession>
<dbReference type="AlphaFoldDB" id="A0A0R0B733"/>
<evidence type="ECO:0000313" key="2">
    <source>
        <dbReference type="Proteomes" id="UP000051757"/>
    </source>
</evidence>
<evidence type="ECO:0008006" key="3">
    <source>
        <dbReference type="Google" id="ProtNLM"/>
    </source>
</evidence>
<name>A0A0R0B733_9GAMM</name>
<dbReference type="Pfam" id="PF05954">
    <property type="entry name" value="Phage_GPD"/>
    <property type="match status" value="1"/>
</dbReference>
<dbReference type="Proteomes" id="UP000051757">
    <property type="component" value="Unassembled WGS sequence"/>
</dbReference>
<evidence type="ECO:0000313" key="1">
    <source>
        <dbReference type="EMBL" id="KRG48707.1"/>
    </source>
</evidence>
<organism evidence="1 2">
    <name type="scientific">Stenotrophomonas beteli</name>
    <dbReference type="NCBI Taxonomy" id="3384461"/>
    <lineage>
        <taxon>Bacteria</taxon>
        <taxon>Pseudomonadati</taxon>
        <taxon>Pseudomonadota</taxon>
        <taxon>Gammaproteobacteria</taxon>
        <taxon>Lysobacterales</taxon>
        <taxon>Lysobacteraceae</taxon>
        <taxon>Stenotrophomonas</taxon>
        <taxon>Stenotrophomonas maltophilia group</taxon>
    </lineage>
</organism>
<proteinExistence type="predicted"/>
<dbReference type="Gene3D" id="3.55.50.10">
    <property type="entry name" value="Baseplate protein-like domains"/>
    <property type="match status" value="1"/>
</dbReference>
<dbReference type="EMBL" id="LLXV01000055">
    <property type="protein sequence ID" value="KRG48707.1"/>
    <property type="molecule type" value="Genomic_DNA"/>
</dbReference>
<comment type="caution">
    <text evidence="1">The sequence shown here is derived from an EMBL/GenBank/DDBJ whole genome shotgun (WGS) entry which is preliminary data.</text>
</comment>
<keyword evidence="2" id="KW-1185">Reference proteome</keyword>
<reference evidence="1 2" key="1">
    <citation type="journal article" date="2016" name="Front. Microbiol.">
        <title>Genome Sequence of Type Strains of Genus Stenotrophomonas.</title>
        <authorList>
            <person name="Patil P.P."/>
            <person name="Midha S."/>
            <person name="Kumar S."/>
            <person name="Patil P.B."/>
        </authorList>
    </citation>
    <scope>NUCLEOTIDE SEQUENCE [LARGE SCALE GENOMIC DNA]</scope>
    <source>
        <strain evidence="1 2">LMG 978</strain>
    </source>
</reference>
<gene>
    <name evidence="1" type="ORF">ARC23_02445</name>
</gene>
<dbReference type="Gene3D" id="2.30.110.50">
    <property type="match status" value="1"/>
</dbReference>
<protein>
    <recommendedName>
        <fullName evidence="3">Type VI secretion system tip protein VgrG</fullName>
    </recommendedName>
</protein>